<evidence type="ECO:0000256" key="1">
    <source>
        <dbReference type="ARBA" id="ARBA00004651"/>
    </source>
</evidence>
<comment type="subcellular location">
    <subcellularLocation>
        <location evidence="1">Cell membrane</location>
        <topology evidence="1">Multi-pass membrane protein</topology>
    </subcellularLocation>
</comment>
<protein>
    <submittedName>
        <fullName evidence="8">RDD family protein</fullName>
    </submittedName>
</protein>
<keyword evidence="3 6" id="KW-0812">Transmembrane</keyword>
<feature type="transmembrane region" description="Helical" evidence="6">
    <location>
        <begin position="65"/>
        <end position="83"/>
    </location>
</feature>
<comment type="caution">
    <text evidence="8">The sequence shown here is derived from an EMBL/GenBank/DDBJ whole genome shotgun (WGS) entry which is preliminary data.</text>
</comment>
<keyword evidence="2" id="KW-1003">Cell membrane</keyword>
<reference evidence="8 9" key="1">
    <citation type="journal article" date="2018" name="Int. J. Syst. Evol. Microbiol.">
        <title>Glycomyces paridis sp. nov., isolated from the medicinal plant Paris polyphylla.</title>
        <authorList>
            <person name="Fang X.M."/>
            <person name="Bai J.L."/>
            <person name="Su J."/>
            <person name="Zhao L.L."/>
            <person name="Liu H.Y."/>
            <person name="Ma B.P."/>
            <person name="Zhang Y.Q."/>
            <person name="Yu L.Y."/>
        </authorList>
    </citation>
    <scope>NUCLEOTIDE SEQUENCE [LARGE SCALE GENOMIC DNA]</scope>
    <source>
        <strain evidence="8 9">CPCC 204357</strain>
    </source>
</reference>
<keyword evidence="4 6" id="KW-1133">Transmembrane helix</keyword>
<evidence type="ECO:0000256" key="2">
    <source>
        <dbReference type="ARBA" id="ARBA00022475"/>
    </source>
</evidence>
<dbReference type="Pfam" id="PF06271">
    <property type="entry name" value="RDD"/>
    <property type="match status" value="1"/>
</dbReference>
<organism evidence="8 9">
    <name type="scientific">Glycomyces paridis</name>
    <dbReference type="NCBI Taxonomy" id="2126555"/>
    <lineage>
        <taxon>Bacteria</taxon>
        <taxon>Bacillati</taxon>
        <taxon>Actinomycetota</taxon>
        <taxon>Actinomycetes</taxon>
        <taxon>Glycomycetales</taxon>
        <taxon>Glycomycetaceae</taxon>
        <taxon>Glycomyces</taxon>
    </lineage>
</organism>
<evidence type="ECO:0000313" key="8">
    <source>
        <dbReference type="EMBL" id="THV31207.1"/>
    </source>
</evidence>
<dbReference type="InterPro" id="IPR010432">
    <property type="entry name" value="RDD"/>
</dbReference>
<dbReference type="Proteomes" id="UP000305792">
    <property type="component" value="Unassembled WGS sequence"/>
</dbReference>
<name>A0A4S8PKD2_9ACTN</name>
<keyword evidence="9" id="KW-1185">Reference proteome</keyword>
<dbReference type="AlphaFoldDB" id="A0A4S8PKD2"/>
<evidence type="ECO:0000313" key="9">
    <source>
        <dbReference type="Proteomes" id="UP000305792"/>
    </source>
</evidence>
<feature type="domain" description="RDD" evidence="7">
    <location>
        <begin position="20"/>
        <end position="133"/>
    </location>
</feature>
<evidence type="ECO:0000256" key="3">
    <source>
        <dbReference type="ARBA" id="ARBA00022692"/>
    </source>
</evidence>
<feature type="transmembrane region" description="Helical" evidence="6">
    <location>
        <begin position="103"/>
        <end position="123"/>
    </location>
</feature>
<evidence type="ECO:0000256" key="5">
    <source>
        <dbReference type="ARBA" id="ARBA00023136"/>
    </source>
</evidence>
<dbReference type="RefSeq" id="WP_136528080.1">
    <property type="nucleotide sequence ID" value="NZ_STGX01000002.1"/>
</dbReference>
<accession>A0A4S8PKD2</accession>
<keyword evidence="5 6" id="KW-0472">Membrane</keyword>
<evidence type="ECO:0000259" key="7">
    <source>
        <dbReference type="Pfam" id="PF06271"/>
    </source>
</evidence>
<feature type="transmembrane region" description="Helical" evidence="6">
    <location>
        <begin position="26"/>
        <end position="45"/>
    </location>
</feature>
<dbReference type="PANTHER" id="PTHR36115">
    <property type="entry name" value="PROLINE-RICH ANTIGEN HOMOLOG-RELATED"/>
    <property type="match status" value="1"/>
</dbReference>
<dbReference type="InterPro" id="IPR051791">
    <property type="entry name" value="Pra-immunoreactive"/>
</dbReference>
<dbReference type="EMBL" id="STGX01000002">
    <property type="protein sequence ID" value="THV31207.1"/>
    <property type="molecule type" value="Genomic_DNA"/>
</dbReference>
<dbReference type="GO" id="GO:0005886">
    <property type="term" value="C:plasma membrane"/>
    <property type="evidence" value="ECO:0007669"/>
    <property type="project" value="UniProtKB-SubCell"/>
</dbReference>
<evidence type="ECO:0000256" key="6">
    <source>
        <dbReference type="SAM" id="Phobius"/>
    </source>
</evidence>
<gene>
    <name evidence="8" type="ORF">E9998_02180</name>
</gene>
<sequence length="145" mass="15284">MTSERGANTPETPGSGQDLANLSGRFVALLIDWIACLVLSYGIAWTTGATVEVAGVNQVPAGLFLLYYSIALATGTQTIGMYLMRIACVSAADGGRLVPWRSILRALLLSLVLPALTALAHPYHRGLHDLAAGSVMLKVPPRAKP</sequence>
<evidence type="ECO:0000256" key="4">
    <source>
        <dbReference type="ARBA" id="ARBA00022989"/>
    </source>
</evidence>
<proteinExistence type="predicted"/>
<dbReference type="OrthoDB" id="5187110at2"/>